<evidence type="ECO:0000313" key="2">
    <source>
        <dbReference type="Proteomes" id="UP000518288"/>
    </source>
</evidence>
<name>A0A7Y9QYJ6_9BURK</name>
<gene>
    <name evidence="1" type="ORF">BDD16_000896</name>
</gene>
<sequence>MNLPDIHLCVVQPLDQPHALALIDPARYFRYQFRRLGARVSLSKNRLRHDAINFVFGAHLGFDGNQCLQHTCVFVNLESLGHEGSQVSTAYLQLLRRSAVVDHDPANLEVYTDHPDDVPLVPFVHAPYLAGDAQAPAVPLEERPIDLLVIGTQNERIRRLVKRIEDTGVTVSQFDRPVYAGERDAYIRQAKAVLHLRPHDTSRLEPLTLAHCLSLGTPVIGEQPPHATTAAFYEEAACWIDSDHLEAFFQQDFGTPAWFDLARAQLAHFEELDPAEAFADMLAFVSGYGKTNVRTRDPEPWRPLRLNLAAGADYRVGWLNIDASPETQPDLVLDLGQPQALPLLTSGTLCGPVRLEAGQFAEICAGNVLVRTPDLALLMTQALALLREGGHLVVEVPCEHSPTAWRDPTHLRALNENAWTCYTETFWQLGWFTHRFQIENSGYRDLNRKNCRREKAASMVVVLQKVATTPAERTQARTMSFEVLVPDDTVPAQDQLLPAASSRPLQELLLNEPATRESLLAGVHCGD</sequence>
<dbReference type="GO" id="GO:0008168">
    <property type="term" value="F:methyltransferase activity"/>
    <property type="evidence" value="ECO:0007669"/>
    <property type="project" value="UniProtKB-KW"/>
</dbReference>
<dbReference type="AlphaFoldDB" id="A0A7Y9QYJ6"/>
<dbReference type="SUPFAM" id="SSF53335">
    <property type="entry name" value="S-adenosyl-L-methionine-dependent methyltransferases"/>
    <property type="match status" value="1"/>
</dbReference>
<protein>
    <submittedName>
        <fullName evidence="1">SAM-dependent methyltransferase</fullName>
    </submittedName>
</protein>
<comment type="caution">
    <text evidence="1">The sequence shown here is derived from an EMBL/GenBank/DDBJ whole genome shotgun (WGS) entry which is preliminary data.</text>
</comment>
<keyword evidence="2" id="KW-1185">Reference proteome</keyword>
<reference evidence="1 2" key="1">
    <citation type="submission" date="2020-07" db="EMBL/GenBank/DDBJ databases">
        <title>Genomic Encyclopedia of Archaeal and Bacterial Type Strains, Phase II (KMG-II): from individual species to whole genera.</title>
        <authorList>
            <person name="Goeker M."/>
        </authorList>
    </citation>
    <scope>NUCLEOTIDE SEQUENCE [LARGE SCALE GENOMIC DNA]</scope>
    <source>
        <strain evidence="1 2">DSM 21226</strain>
    </source>
</reference>
<dbReference type="Gene3D" id="3.40.50.150">
    <property type="entry name" value="Vaccinia Virus protein VP39"/>
    <property type="match status" value="1"/>
</dbReference>
<keyword evidence="1" id="KW-0808">Transferase</keyword>
<dbReference type="InterPro" id="IPR029063">
    <property type="entry name" value="SAM-dependent_MTases_sf"/>
</dbReference>
<evidence type="ECO:0000313" key="1">
    <source>
        <dbReference type="EMBL" id="NYG31910.1"/>
    </source>
</evidence>
<dbReference type="RefSeq" id="WP_179632856.1">
    <property type="nucleotide sequence ID" value="NZ_JACCFH010000001.1"/>
</dbReference>
<organism evidence="1 2">
    <name type="scientific">Sphaerotilus montanus</name>
    <dbReference type="NCBI Taxonomy" id="522889"/>
    <lineage>
        <taxon>Bacteria</taxon>
        <taxon>Pseudomonadati</taxon>
        <taxon>Pseudomonadota</taxon>
        <taxon>Betaproteobacteria</taxon>
        <taxon>Burkholderiales</taxon>
        <taxon>Sphaerotilaceae</taxon>
        <taxon>Sphaerotilus</taxon>
    </lineage>
</organism>
<accession>A0A7Y9QYJ6</accession>
<dbReference type="EMBL" id="JACCFH010000001">
    <property type="protein sequence ID" value="NYG31910.1"/>
    <property type="molecule type" value="Genomic_DNA"/>
</dbReference>
<keyword evidence="1" id="KW-0489">Methyltransferase</keyword>
<proteinExistence type="predicted"/>
<dbReference type="Proteomes" id="UP000518288">
    <property type="component" value="Unassembled WGS sequence"/>
</dbReference>
<dbReference type="GO" id="GO:0032259">
    <property type="term" value="P:methylation"/>
    <property type="evidence" value="ECO:0007669"/>
    <property type="project" value="UniProtKB-KW"/>
</dbReference>